<evidence type="ECO:0000313" key="5">
    <source>
        <dbReference type="EMBL" id="KLU26299.1"/>
    </source>
</evidence>
<comment type="caution">
    <text evidence="5">The sequence shown here is derived from an EMBL/GenBank/DDBJ whole genome shotgun (WGS) entry which is preliminary data.</text>
</comment>
<evidence type="ECO:0000256" key="1">
    <source>
        <dbReference type="SAM" id="Coils"/>
    </source>
</evidence>
<dbReference type="AlphaFoldDB" id="A0A0J1D0K8"/>
<dbReference type="InterPro" id="IPR050739">
    <property type="entry name" value="MFP"/>
</dbReference>
<gene>
    <name evidence="5" type="ORF">EOS_11000</name>
</gene>
<feature type="coiled-coil region" evidence="1">
    <location>
        <begin position="193"/>
        <end position="227"/>
    </location>
</feature>
<keyword evidence="2" id="KW-0812">Transmembrane</keyword>
<feature type="domain" description="p-hydroxybenzoic acid efflux pump subunit AaeA-like beta-barrel" evidence="4">
    <location>
        <begin position="268"/>
        <end position="359"/>
    </location>
</feature>
<name>A0A0J1D0K8_9BURK</name>
<dbReference type="PATRIC" id="fig|908627.4.peg.2437"/>
<dbReference type="Proteomes" id="UP000035963">
    <property type="component" value="Unassembled WGS sequence"/>
</dbReference>
<dbReference type="Pfam" id="PF25963">
    <property type="entry name" value="Beta-barrel_AAEA"/>
    <property type="match status" value="1"/>
</dbReference>
<proteinExistence type="predicted"/>
<evidence type="ECO:0000256" key="2">
    <source>
        <dbReference type="SAM" id="Phobius"/>
    </source>
</evidence>
<protein>
    <submittedName>
        <fullName evidence="5">Hemolysin D</fullName>
    </submittedName>
</protein>
<evidence type="ECO:0000259" key="3">
    <source>
        <dbReference type="Pfam" id="PF25917"/>
    </source>
</evidence>
<dbReference type="Pfam" id="PF25917">
    <property type="entry name" value="BSH_RND"/>
    <property type="match status" value="1"/>
</dbReference>
<keyword evidence="2" id="KW-1133">Transmembrane helix</keyword>
<dbReference type="Gene3D" id="2.40.30.170">
    <property type="match status" value="1"/>
</dbReference>
<dbReference type="PANTHER" id="PTHR30386:SF24">
    <property type="entry name" value="MULTIDRUG RESISTANCE EFFLUX PUMP"/>
    <property type="match status" value="1"/>
</dbReference>
<dbReference type="RefSeq" id="WP_047846645.1">
    <property type="nucleotide sequence ID" value="NZ_AEJF01000075.1"/>
</dbReference>
<dbReference type="OrthoDB" id="9811754at2"/>
<dbReference type="Gene3D" id="1.10.287.470">
    <property type="entry name" value="Helix hairpin bin"/>
    <property type="match status" value="1"/>
</dbReference>
<keyword evidence="2" id="KW-0472">Membrane</keyword>
<dbReference type="InterPro" id="IPR058625">
    <property type="entry name" value="MdtA-like_BSH"/>
</dbReference>
<accession>A0A0J1D0K8</accession>
<dbReference type="InterPro" id="IPR058634">
    <property type="entry name" value="AaeA-lik-b-barrel"/>
</dbReference>
<keyword evidence="6" id="KW-1185">Reference proteome</keyword>
<keyword evidence="1" id="KW-0175">Coiled coil</keyword>
<dbReference type="SUPFAM" id="SSF111369">
    <property type="entry name" value="HlyD-like secretion proteins"/>
    <property type="match status" value="2"/>
</dbReference>
<dbReference type="Gene3D" id="2.40.50.100">
    <property type="match status" value="1"/>
</dbReference>
<dbReference type="GO" id="GO:0055085">
    <property type="term" value="P:transmembrane transport"/>
    <property type="evidence" value="ECO:0007669"/>
    <property type="project" value="InterPro"/>
</dbReference>
<evidence type="ECO:0000313" key="6">
    <source>
        <dbReference type="Proteomes" id="UP000035963"/>
    </source>
</evidence>
<feature type="domain" description="Multidrug resistance protein MdtA-like barrel-sandwich hybrid" evidence="3">
    <location>
        <begin position="69"/>
        <end position="261"/>
    </location>
</feature>
<feature type="transmembrane region" description="Helical" evidence="2">
    <location>
        <begin position="28"/>
        <end position="48"/>
    </location>
</feature>
<sequence>MTTPSSPLPSTAAPTAEREARRPFRIGWMPLAITVVVIVLAAAATYWFTVLRFIQSTDDAYVGGNVTVMAPKVNGFVAELLVSDNQRVKANQVLIHLDSRDYDARLAQANADVQSARAAVAELEAKQQLQAAVINQSQAEVRASSAEVTRSASDQVRYRQLVKDEAVSNQVVERADADYLKARATLDNSNAAALAAQRQLAVLAAQIDDARARVATAEALRRVAELNVEYTTIRAPVDGYVGNRTARVGMLANTGASLLTIVPADGLWVDANFKEDQLKKMHVGDRADISLDASSETIHGHVESLAPATGATFSVLPPENATGNFTKIVQRVPVRIRLDASNDMQNVLRAGLSATVKVHLDSASRS</sequence>
<dbReference type="PANTHER" id="PTHR30386">
    <property type="entry name" value="MEMBRANE FUSION SUBUNIT OF EMRAB-TOLC MULTIDRUG EFFLUX PUMP"/>
    <property type="match status" value="1"/>
</dbReference>
<dbReference type="EMBL" id="AEJF01000075">
    <property type="protein sequence ID" value="KLU26299.1"/>
    <property type="molecule type" value="Genomic_DNA"/>
</dbReference>
<organism evidence="5 6">
    <name type="scientific">Caballeronia mineralivorans PML1(12)</name>
    <dbReference type="NCBI Taxonomy" id="908627"/>
    <lineage>
        <taxon>Bacteria</taxon>
        <taxon>Pseudomonadati</taxon>
        <taxon>Pseudomonadota</taxon>
        <taxon>Betaproteobacteria</taxon>
        <taxon>Burkholderiales</taxon>
        <taxon>Burkholderiaceae</taxon>
        <taxon>Caballeronia</taxon>
    </lineage>
</organism>
<reference evidence="5 6" key="1">
    <citation type="journal article" date="2015" name="Genome Announc.">
        <title>Draft Genome Sequence of Burkholderia sp. Strain PML1(12), an Ectomycorrhizosphere-Inhabiting Bacterium with Effective Mineral-Weathering Ability.</title>
        <authorList>
            <person name="Uroz S."/>
            <person name="Oger P."/>
        </authorList>
    </citation>
    <scope>NUCLEOTIDE SEQUENCE [LARGE SCALE GENOMIC DNA]</scope>
    <source>
        <strain evidence="6">PML1(12)</strain>
    </source>
</reference>
<evidence type="ECO:0000259" key="4">
    <source>
        <dbReference type="Pfam" id="PF25963"/>
    </source>
</evidence>